<evidence type="ECO:0000313" key="2">
    <source>
        <dbReference type="EMBL" id="KAJ9150178.1"/>
    </source>
</evidence>
<dbReference type="AlphaFoldDB" id="A0AA38RXH0"/>
<comment type="caution">
    <text evidence="2">The sequence shown here is derived from an EMBL/GenBank/DDBJ whole genome shotgun (WGS) entry which is preliminary data.</text>
</comment>
<sequence length="185" mass="19737">MAPQAHKTLASGETATPTTERSVGLGRRVTFQLPEPSRNLAERPSAMSAAPQAGKSAALPTVGSVAPPSDRTVDRVRRGTKDLPSLDLGDRLAAAADDDHEVPHMVLTNRSILTYTVDKHIPAAYRTPIPPPVPYACVLAAGADHVRDQLPVLVEDEDPQIEQHMVLMDRIMEGEIGRGQTSGGV</sequence>
<protein>
    <submittedName>
        <fullName evidence="2">Uncharacterized protein</fullName>
    </submittedName>
</protein>
<evidence type="ECO:0000313" key="3">
    <source>
        <dbReference type="Proteomes" id="UP001174691"/>
    </source>
</evidence>
<accession>A0AA38RXH0</accession>
<proteinExistence type="predicted"/>
<evidence type="ECO:0000256" key="1">
    <source>
        <dbReference type="SAM" id="MobiDB-lite"/>
    </source>
</evidence>
<feature type="region of interest" description="Disordered" evidence="1">
    <location>
        <begin position="1"/>
        <end position="75"/>
    </location>
</feature>
<feature type="compositionally biased region" description="Polar residues" evidence="1">
    <location>
        <begin position="11"/>
        <end position="21"/>
    </location>
</feature>
<keyword evidence="3" id="KW-1185">Reference proteome</keyword>
<name>A0AA38RXH0_9PEZI</name>
<dbReference type="EMBL" id="JANBVN010000072">
    <property type="protein sequence ID" value="KAJ9150178.1"/>
    <property type="molecule type" value="Genomic_DNA"/>
</dbReference>
<dbReference type="Proteomes" id="UP001174691">
    <property type="component" value="Unassembled WGS sequence"/>
</dbReference>
<reference evidence="2" key="1">
    <citation type="submission" date="2022-07" db="EMBL/GenBank/DDBJ databases">
        <title>Fungi with potential for degradation of polypropylene.</title>
        <authorList>
            <person name="Gostincar C."/>
        </authorList>
    </citation>
    <scope>NUCLEOTIDE SEQUENCE</scope>
    <source>
        <strain evidence="2">EXF-13287</strain>
    </source>
</reference>
<gene>
    <name evidence="2" type="ORF">NKR19_g5322</name>
</gene>
<organism evidence="2 3">
    <name type="scientific">Coniochaeta hoffmannii</name>
    <dbReference type="NCBI Taxonomy" id="91930"/>
    <lineage>
        <taxon>Eukaryota</taxon>
        <taxon>Fungi</taxon>
        <taxon>Dikarya</taxon>
        <taxon>Ascomycota</taxon>
        <taxon>Pezizomycotina</taxon>
        <taxon>Sordariomycetes</taxon>
        <taxon>Sordariomycetidae</taxon>
        <taxon>Coniochaetales</taxon>
        <taxon>Coniochaetaceae</taxon>
        <taxon>Coniochaeta</taxon>
    </lineage>
</organism>